<dbReference type="AlphaFoldDB" id="A0A0X3BQA6"/>
<proteinExistence type="predicted"/>
<reference evidence="2 3" key="1">
    <citation type="submission" date="2016-01" db="EMBL/GenBank/DDBJ databases">
        <authorList>
            <person name="Manzoor S."/>
        </authorList>
    </citation>
    <scope>NUCLEOTIDE SEQUENCE [LARGE SCALE GENOMIC DNA]</scope>
    <source>
        <strain evidence="2">Methanoculleus sp MAB1</strain>
    </source>
</reference>
<sequence>MLPGADVNLRRPAGLPYWDRRTIPAIAQRPARAFNRVRGEPAAPERPEVLAEENHGATYILRATTRVVTAETMDANMKEADRWLRQGERDLVSARNSCRSGDFEWACFQAQQSAQKALLYAQGFRRILTHSVYELIREVARIRARVPGAEGRSEGTR</sequence>
<gene>
    <name evidence="2" type="ORF">MMAB1_2787</name>
</gene>
<accession>A0A0X3BQA6</accession>
<dbReference type="EMBL" id="LT158599">
    <property type="protein sequence ID" value="CVK34000.1"/>
    <property type="molecule type" value="Genomic_DNA"/>
</dbReference>
<dbReference type="Gene3D" id="1.20.120.330">
    <property type="entry name" value="Nucleotidyltransferases domain 2"/>
    <property type="match status" value="1"/>
</dbReference>
<name>A0A0X3BQA6_9EURY</name>
<evidence type="ECO:0000259" key="1">
    <source>
        <dbReference type="SMART" id="SM00748"/>
    </source>
</evidence>
<dbReference type="InterPro" id="IPR007842">
    <property type="entry name" value="HEPN_dom"/>
</dbReference>
<dbReference type="KEGG" id="mema:MMAB1_2787"/>
<dbReference type="Pfam" id="PF05168">
    <property type="entry name" value="HEPN"/>
    <property type="match status" value="1"/>
</dbReference>
<evidence type="ECO:0000313" key="3">
    <source>
        <dbReference type="Proteomes" id="UP000069850"/>
    </source>
</evidence>
<evidence type="ECO:0000313" key="2">
    <source>
        <dbReference type="EMBL" id="CVK34000.1"/>
    </source>
</evidence>
<organism evidence="2 3">
    <name type="scientific">Methanoculleus bourgensis</name>
    <dbReference type="NCBI Taxonomy" id="83986"/>
    <lineage>
        <taxon>Archaea</taxon>
        <taxon>Methanobacteriati</taxon>
        <taxon>Methanobacteriota</taxon>
        <taxon>Stenosarchaea group</taxon>
        <taxon>Methanomicrobia</taxon>
        <taxon>Methanomicrobiales</taxon>
        <taxon>Methanomicrobiaceae</taxon>
        <taxon>Methanoculleus</taxon>
    </lineage>
</organism>
<dbReference type="Proteomes" id="UP000069850">
    <property type="component" value="Chromosome 1"/>
</dbReference>
<protein>
    <submittedName>
        <fullName evidence="2">HEPN domain-containing protein</fullName>
    </submittedName>
</protein>
<dbReference type="SMART" id="SM00748">
    <property type="entry name" value="HEPN"/>
    <property type="match status" value="1"/>
</dbReference>
<feature type="domain" description="HEPN" evidence="1">
    <location>
        <begin position="84"/>
        <end position="155"/>
    </location>
</feature>
<dbReference type="SUPFAM" id="SSF81593">
    <property type="entry name" value="Nucleotidyltransferase substrate binding subunit/domain"/>
    <property type="match status" value="1"/>
</dbReference>